<sequence length="98" mass="11567">MEYVFFVLKTLEILVVYQKGHKSICDFILYLRKSNFKGNIAELEKRSKKLKKVINHLLQVVWANSIIKSLCKPSHRQIKGQLGHEWGLYNWFDNDSIS</sequence>
<organism evidence="2 3">
    <name type="scientific">Bacillus cereus</name>
    <dbReference type="NCBI Taxonomy" id="1396"/>
    <lineage>
        <taxon>Bacteria</taxon>
        <taxon>Bacillati</taxon>
        <taxon>Bacillota</taxon>
        <taxon>Bacilli</taxon>
        <taxon>Bacillales</taxon>
        <taxon>Bacillaceae</taxon>
        <taxon>Bacillus</taxon>
        <taxon>Bacillus cereus group</taxon>
    </lineage>
</organism>
<dbReference type="AlphaFoldDB" id="A0A9X7M1B6"/>
<name>A0A9X7M1B6_BACCE</name>
<feature type="coiled-coil region" evidence="1">
    <location>
        <begin position="33"/>
        <end position="60"/>
    </location>
</feature>
<dbReference type="Proteomes" id="UP000321735">
    <property type="component" value="Chromosome"/>
</dbReference>
<proteinExistence type="predicted"/>
<evidence type="ECO:0000256" key="1">
    <source>
        <dbReference type="SAM" id="Coils"/>
    </source>
</evidence>
<evidence type="ECO:0000313" key="2">
    <source>
        <dbReference type="EMBL" id="QDZ76776.1"/>
    </source>
</evidence>
<evidence type="ECO:0000313" key="3">
    <source>
        <dbReference type="Proteomes" id="UP000321735"/>
    </source>
</evidence>
<gene>
    <name evidence="2" type="ORF">D0437_28560</name>
</gene>
<keyword evidence="1" id="KW-0175">Coiled coil</keyword>
<protein>
    <submittedName>
        <fullName evidence="2">Uncharacterized protein</fullName>
    </submittedName>
</protein>
<accession>A0A9X7M1B6</accession>
<reference evidence="2 3" key="1">
    <citation type="journal article" date="2019" name="Ecotoxicol. Environ. Saf.">
        <title>Microbial characterization of heavy metal resistant bacterial strains isolated from an electroplating wastewater treatment plant.</title>
        <authorList>
            <person name="Cai X."/>
            <person name="Zheng X."/>
            <person name="Zhang D."/>
            <person name="Iqbal W."/>
            <person name="Liu C."/>
            <person name="Yang B."/>
            <person name="Zhao X."/>
            <person name="Lu X."/>
            <person name="Mao Y."/>
        </authorList>
    </citation>
    <scope>NUCLEOTIDE SEQUENCE [LARGE SCALE GENOMIC DNA]</scope>
    <source>
        <strain evidence="2 3">Co1-1</strain>
    </source>
</reference>
<dbReference type="EMBL" id="CP031778">
    <property type="protein sequence ID" value="QDZ76776.1"/>
    <property type="molecule type" value="Genomic_DNA"/>
</dbReference>